<name>F5XKF5_MICPN</name>
<dbReference type="Pfam" id="PF02823">
    <property type="entry name" value="ATP-synt_DE_N"/>
    <property type="match status" value="1"/>
</dbReference>
<evidence type="ECO:0000256" key="6">
    <source>
        <dbReference type="ARBA" id="ARBA00023196"/>
    </source>
</evidence>
<proteinExistence type="inferred from homology"/>
<dbReference type="InterPro" id="IPR001469">
    <property type="entry name" value="ATP_synth_F1_dsu/esu"/>
</dbReference>
<evidence type="ECO:0000313" key="13">
    <source>
        <dbReference type="Proteomes" id="UP000007947"/>
    </source>
</evidence>
<dbReference type="GO" id="GO:0016787">
    <property type="term" value="F:hydrolase activity"/>
    <property type="evidence" value="ECO:0007669"/>
    <property type="project" value="UniProtKB-KW"/>
</dbReference>
<comment type="subunit">
    <text evidence="8 9">F-type ATPases have 2 components, CF(1) - the catalytic core - and CF(0) - the membrane proton channel. CF(1) has five subunits: alpha(3), beta(3), gamma(1), delta(1), epsilon(1). CF(0) has three main subunits: a, b and c.</text>
</comment>
<dbReference type="CDD" id="cd12152">
    <property type="entry name" value="F1-ATPase_delta"/>
    <property type="match status" value="1"/>
</dbReference>
<comment type="similarity">
    <text evidence="2 8 9">Belongs to the ATPase epsilon chain family.</text>
</comment>
<keyword evidence="10" id="KW-0175">Coiled coil</keyword>
<dbReference type="eggNOG" id="COG0355">
    <property type="taxonomic scope" value="Bacteria"/>
</dbReference>
<reference evidence="12 13" key="1">
    <citation type="submission" date="2011-05" db="EMBL/GenBank/DDBJ databases">
        <title>Whole genome sequence of Microlunatus phosphovorus NM-1.</title>
        <authorList>
            <person name="Hosoyama A."/>
            <person name="Sasaki K."/>
            <person name="Harada T."/>
            <person name="Igarashi R."/>
            <person name="Kawakoshi A."/>
            <person name="Sasagawa M."/>
            <person name="Fukada J."/>
            <person name="Nakamura S."/>
            <person name="Katano Y."/>
            <person name="Hanada S."/>
            <person name="Kamagata Y."/>
            <person name="Nakamura N."/>
            <person name="Yamazaki S."/>
            <person name="Fujita N."/>
        </authorList>
    </citation>
    <scope>NUCLEOTIDE SEQUENCE [LARGE SCALE GENOMIC DNA]</scope>
    <source>
        <strain evidence="13">ATCC 700054 / DSM 10555 / JCM 9379 / NBRC 101784 / NCIMB 13414 / VKM Ac-1990 / NM-1</strain>
    </source>
</reference>
<dbReference type="KEGG" id="mph:MLP_30130"/>
<keyword evidence="12" id="KW-0378">Hydrolase</keyword>
<keyword evidence="8" id="KW-0375">Hydrogen ion transport</keyword>
<comment type="subcellular location">
    <subcellularLocation>
        <location evidence="1 8">Cell membrane</location>
        <topology evidence="1 8">Peripheral membrane protein</topology>
    </subcellularLocation>
</comment>
<feature type="domain" description="ATP synthase F1 complex delta/epsilon subunit N-terminal" evidence="11">
    <location>
        <begin position="5"/>
        <end position="83"/>
    </location>
</feature>
<evidence type="ECO:0000259" key="11">
    <source>
        <dbReference type="Pfam" id="PF02823"/>
    </source>
</evidence>
<evidence type="ECO:0000256" key="3">
    <source>
        <dbReference type="ARBA" id="ARBA00022448"/>
    </source>
</evidence>
<evidence type="ECO:0000256" key="10">
    <source>
        <dbReference type="SAM" id="Coils"/>
    </source>
</evidence>
<evidence type="ECO:0000256" key="4">
    <source>
        <dbReference type="ARBA" id="ARBA00023065"/>
    </source>
</evidence>
<evidence type="ECO:0000256" key="1">
    <source>
        <dbReference type="ARBA" id="ARBA00004202"/>
    </source>
</evidence>
<sequence length="134" mass="14370">MADPLHVEVVSATRVVWSGEATNIIAKTTDGDMGILPGHEPVLAILVAGAIQVYCPDATREIFAVDGGFISVAHGRVSILSEYAATATEVSLREAEKELAEARARLDAGEDDEDTRQHFAWASAQIRAAEKLRL</sequence>
<keyword evidence="8" id="KW-1003">Cell membrane</keyword>
<dbReference type="NCBIfam" id="NF009977">
    <property type="entry name" value="PRK13442.1"/>
    <property type="match status" value="1"/>
</dbReference>
<evidence type="ECO:0000256" key="7">
    <source>
        <dbReference type="ARBA" id="ARBA00023310"/>
    </source>
</evidence>
<dbReference type="InterPro" id="IPR020546">
    <property type="entry name" value="ATP_synth_F1_dsu/esu_N"/>
</dbReference>
<dbReference type="PANTHER" id="PTHR13822">
    <property type="entry name" value="ATP SYNTHASE DELTA/EPSILON CHAIN"/>
    <property type="match status" value="1"/>
</dbReference>
<dbReference type="SUPFAM" id="SSF51344">
    <property type="entry name" value="Epsilon subunit of F1F0-ATP synthase N-terminal domain"/>
    <property type="match status" value="1"/>
</dbReference>
<dbReference type="HAMAP" id="MF_00530">
    <property type="entry name" value="ATP_synth_epsil_bac"/>
    <property type="match status" value="1"/>
</dbReference>
<dbReference type="OrthoDB" id="9791445at2"/>
<feature type="coiled-coil region" evidence="10">
    <location>
        <begin position="85"/>
        <end position="112"/>
    </location>
</feature>
<dbReference type="NCBIfam" id="TIGR01216">
    <property type="entry name" value="ATP_synt_epsi"/>
    <property type="match status" value="1"/>
</dbReference>
<dbReference type="InterPro" id="IPR036771">
    <property type="entry name" value="ATPsynth_dsu/esu_N"/>
</dbReference>
<keyword evidence="3 8" id="KW-0813">Transport</keyword>
<dbReference type="STRING" id="1032480.MLP_30130"/>
<protein>
    <recommendedName>
        <fullName evidence="8">ATP synthase epsilon chain</fullName>
    </recommendedName>
    <alternativeName>
        <fullName evidence="8">ATP synthase F1 sector epsilon subunit</fullName>
    </alternativeName>
    <alternativeName>
        <fullName evidence="8">F-ATPase epsilon subunit</fullName>
    </alternativeName>
</protein>
<dbReference type="GO" id="GO:0005524">
    <property type="term" value="F:ATP binding"/>
    <property type="evidence" value="ECO:0007669"/>
    <property type="project" value="UniProtKB-UniRule"/>
</dbReference>
<dbReference type="PANTHER" id="PTHR13822:SF10">
    <property type="entry name" value="ATP SYNTHASE EPSILON CHAIN, CHLOROPLASTIC"/>
    <property type="match status" value="1"/>
</dbReference>
<evidence type="ECO:0000313" key="12">
    <source>
        <dbReference type="EMBL" id="BAK36027.1"/>
    </source>
</evidence>
<gene>
    <name evidence="8 12" type="primary">atpC</name>
    <name evidence="12" type="ordered locus">MLP_30130</name>
</gene>
<dbReference type="AlphaFoldDB" id="F5XKF5"/>
<dbReference type="RefSeq" id="WP_013863892.1">
    <property type="nucleotide sequence ID" value="NC_015635.1"/>
</dbReference>
<accession>F5XKF5</accession>
<dbReference type="Gene3D" id="2.60.15.10">
    <property type="entry name" value="F0F1 ATP synthase delta/epsilon subunit, N-terminal"/>
    <property type="match status" value="1"/>
</dbReference>
<dbReference type="Proteomes" id="UP000007947">
    <property type="component" value="Chromosome"/>
</dbReference>
<evidence type="ECO:0000256" key="9">
    <source>
        <dbReference type="RuleBase" id="RU003656"/>
    </source>
</evidence>
<keyword evidence="6 8" id="KW-0139">CF(1)</keyword>
<comment type="function">
    <text evidence="8">Produces ATP from ADP in the presence of a proton gradient across the membrane.</text>
</comment>
<dbReference type="GO" id="GO:0045259">
    <property type="term" value="C:proton-transporting ATP synthase complex"/>
    <property type="evidence" value="ECO:0007669"/>
    <property type="project" value="UniProtKB-KW"/>
</dbReference>
<dbReference type="EMBL" id="AP012204">
    <property type="protein sequence ID" value="BAK36027.1"/>
    <property type="molecule type" value="Genomic_DNA"/>
</dbReference>
<keyword evidence="4 8" id="KW-0406">Ion transport</keyword>
<evidence type="ECO:0000256" key="2">
    <source>
        <dbReference type="ARBA" id="ARBA00005712"/>
    </source>
</evidence>
<dbReference type="GO" id="GO:0005886">
    <property type="term" value="C:plasma membrane"/>
    <property type="evidence" value="ECO:0007669"/>
    <property type="project" value="UniProtKB-SubCell"/>
</dbReference>
<evidence type="ECO:0000256" key="8">
    <source>
        <dbReference type="HAMAP-Rule" id="MF_00530"/>
    </source>
</evidence>
<keyword evidence="5 8" id="KW-0472">Membrane</keyword>
<keyword evidence="13" id="KW-1185">Reference proteome</keyword>
<dbReference type="HOGENOM" id="CLU_084338_1_3_11"/>
<organism evidence="12 13">
    <name type="scientific">Microlunatus phosphovorus (strain ATCC 700054 / DSM 10555 / JCM 9379 / NBRC 101784 / NCIMB 13414 / VKM Ac-1990 / NM-1)</name>
    <dbReference type="NCBI Taxonomy" id="1032480"/>
    <lineage>
        <taxon>Bacteria</taxon>
        <taxon>Bacillati</taxon>
        <taxon>Actinomycetota</taxon>
        <taxon>Actinomycetes</taxon>
        <taxon>Propionibacteriales</taxon>
        <taxon>Propionibacteriaceae</taxon>
        <taxon>Microlunatus</taxon>
    </lineage>
</organism>
<evidence type="ECO:0000256" key="5">
    <source>
        <dbReference type="ARBA" id="ARBA00023136"/>
    </source>
</evidence>
<keyword evidence="7 8" id="KW-0066">ATP synthesis</keyword>
<dbReference type="GO" id="GO:0046933">
    <property type="term" value="F:proton-transporting ATP synthase activity, rotational mechanism"/>
    <property type="evidence" value="ECO:0007669"/>
    <property type="project" value="UniProtKB-UniRule"/>
</dbReference>